<dbReference type="OrthoDB" id="49490at2"/>
<dbReference type="PANTHER" id="PTHR48098:SF6">
    <property type="entry name" value="FERRI-BACILLIBACTIN ESTERASE BESA"/>
    <property type="match status" value="1"/>
</dbReference>
<organism evidence="3 4">
    <name type="scientific">Roseateles chitinivorans</name>
    <dbReference type="NCBI Taxonomy" id="2917965"/>
    <lineage>
        <taxon>Bacteria</taxon>
        <taxon>Pseudomonadati</taxon>
        <taxon>Pseudomonadota</taxon>
        <taxon>Betaproteobacteria</taxon>
        <taxon>Burkholderiales</taxon>
        <taxon>Sphaerotilaceae</taxon>
        <taxon>Roseateles</taxon>
    </lineage>
</organism>
<feature type="transmembrane region" description="Helical" evidence="2">
    <location>
        <begin position="28"/>
        <end position="46"/>
    </location>
</feature>
<dbReference type="InterPro" id="IPR050583">
    <property type="entry name" value="Mycobacterial_A85_antigen"/>
</dbReference>
<keyword evidence="2" id="KW-0812">Transmembrane</keyword>
<keyword evidence="2" id="KW-0472">Membrane</keyword>
<dbReference type="PANTHER" id="PTHR48098">
    <property type="entry name" value="ENTEROCHELIN ESTERASE-RELATED"/>
    <property type="match status" value="1"/>
</dbReference>
<protein>
    <recommendedName>
        <fullName evidence="5">Esterase</fullName>
    </recommendedName>
</protein>
<evidence type="ECO:0000313" key="4">
    <source>
        <dbReference type="Proteomes" id="UP000231501"/>
    </source>
</evidence>
<gene>
    <name evidence="3" type="ORF">CS062_11080</name>
</gene>
<keyword evidence="4" id="KW-1185">Reference proteome</keyword>
<evidence type="ECO:0000256" key="1">
    <source>
        <dbReference type="SAM" id="MobiDB-lite"/>
    </source>
</evidence>
<dbReference type="EMBL" id="PEOG01000025">
    <property type="protein sequence ID" value="PIM53134.1"/>
    <property type="molecule type" value="Genomic_DNA"/>
</dbReference>
<dbReference type="InterPro" id="IPR000801">
    <property type="entry name" value="Esterase-like"/>
</dbReference>
<dbReference type="RefSeq" id="WP_099861711.1">
    <property type="nucleotide sequence ID" value="NZ_PEOG01000025.1"/>
</dbReference>
<proteinExistence type="predicted"/>
<evidence type="ECO:0008006" key="5">
    <source>
        <dbReference type="Google" id="ProtNLM"/>
    </source>
</evidence>
<dbReference type="Proteomes" id="UP000231501">
    <property type="component" value="Unassembled WGS sequence"/>
</dbReference>
<name>A0A2G9CBX8_9BURK</name>
<reference evidence="3 4" key="1">
    <citation type="submission" date="2017-11" db="EMBL/GenBank/DDBJ databases">
        <title>Draft genome sequence of Mitsuaria sp. HWN-4.</title>
        <authorList>
            <person name="Gundlapally S.R."/>
        </authorList>
    </citation>
    <scope>NUCLEOTIDE SEQUENCE [LARGE SCALE GENOMIC DNA]</scope>
    <source>
        <strain evidence="3 4">HWN-4</strain>
    </source>
</reference>
<keyword evidence="2" id="KW-1133">Transmembrane helix</keyword>
<dbReference type="Gene3D" id="3.40.50.1820">
    <property type="entry name" value="alpha/beta hydrolase"/>
    <property type="match status" value="1"/>
</dbReference>
<evidence type="ECO:0000313" key="3">
    <source>
        <dbReference type="EMBL" id="PIM53134.1"/>
    </source>
</evidence>
<dbReference type="SUPFAM" id="SSF53474">
    <property type="entry name" value="alpha/beta-Hydrolases"/>
    <property type="match status" value="1"/>
</dbReference>
<comment type="caution">
    <text evidence="3">The sequence shown here is derived from an EMBL/GenBank/DDBJ whole genome shotgun (WGS) entry which is preliminary data.</text>
</comment>
<accession>A0A2G9CBX8</accession>
<dbReference type="InterPro" id="IPR029058">
    <property type="entry name" value="AB_hydrolase_fold"/>
</dbReference>
<evidence type="ECO:0000256" key="2">
    <source>
        <dbReference type="SAM" id="Phobius"/>
    </source>
</evidence>
<sequence>MPHTASTARLPRAVVVSALAAPARPSPALVRFIATLLLLIAAMLVAPRAFAATRVVFDIDLRDEIAAGRFDPARDMVGVRGGAAPLSWSRSLIAPAAGLGRDGWYSVTATFERMPPGGTVPYKFRIERPGQGEGDAGWETGGNRAIELVTDEVRVTRAFNAPGAPISLSRAGTIERLEPLPERFVGERGVQVWLPPNYERDTQRRYPVLYLHDGQNVFDAAAAGAEWQVDETAQRLTVDGQIQPMIIVAVNNTARRIDEYTATAMSRDGHTQGGRAAAYARYLIEQLKPAIDARYRTLPDAGHTAVGGSSLGGIMSLWLAVHHGEVFGTALVVSPSLWWDDQFPIRDTRKTPLPMSQARPKLWLDMGTGEGAEAIRQLRQLRAVLQARGWASADIGYLEAQGATHDEASWAARVEPMLRFVDKQFNARPGNANTTQQDPFPTGVRPPMPGPGTYTN</sequence>
<dbReference type="Pfam" id="PF00756">
    <property type="entry name" value="Esterase"/>
    <property type="match status" value="1"/>
</dbReference>
<dbReference type="AlphaFoldDB" id="A0A2G9CBX8"/>
<feature type="region of interest" description="Disordered" evidence="1">
    <location>
        <begin position="427"/>
        <end position="456"/>
    </location>
</feature>